<accession>A0A2N8KZW1</accession>
<sequence>MFCLIHCTTRYVVEQGKAVENEDSQDKWQIQIRKGALELVILAALRGPPVYGLALLRHLQQFPTTAITEGTLYPLLDRLKRDELVSADWIQEGSTRPRKYYQLTAKGEQRLQTLAAAWQQSVADINALLTTPTPAADPRKGT</sequence>
<evidence type="ECO:0000313" key="3">
    <source>
        <dbReference type="Proteomes" id="UP000235916"/>
    </source>
</evidence>
<evidence type="ECO:0000313" key="2">
    <source>
        <dbReference type="EMBL" id="PND38996.1"/>
    </source>
</evidence>
<proteinExistence type="predicted"/>
<dbReference type="AlphaFoldDB" id="A0A2N8KZW1"/>
<dbReference type="OrthoDB" id="3186544at2"/>
<dbReference type="Gene3D" id="1.10.10.10">
    <property type="entry name" value="Winged helix-like DNA-binding domain superfamily/Winged helix DNA-binding domain"/>
    <property type="match status" value="1"/>
</dbReference>
<dbReference type="InterPro" id="IPR005149">
    <property type="entry name" value="Tscrpt_reg_PadR_N"/>
</dbReference>
<dbReference type="PANTHER" id="PTHR33169">
    <property type="entry name" value="PADR-FAMILY TRANSCRIPTIONAL REGULATOR"/>
    <property type="match status" value="1"/>
</dbReference>
<dbReference type="Pfam" id="PF03551">
    <property type="entry name" value="PadR"/>
    <property type="match status" value="1"/>
</dbReference>
<gene>
    <name evidence="2" type="ORF">C1O66_16665</name>
</gene>
<dbReference type="Proteomes" id="UP000235916">
    <property type="component" value="Unassembled WGS sequence"/>
</dbReference>
<organism evidence="2 3">
    <name type="scientific">Kinneretia aquatilis</name>
    <dbReference type="NCBI Taxonomy" id="2070761"/>
    <lineage>
        <taxon>Bacteria</taxon>
        <taxon>Pseudomonadati</taxon>
        <taxon>Pseudomonadota</taxon>
        <taxon>Betaproteobacteria</taxon>
        <taxon>Burkholderiales</taxon>
        <taxon>Sphaerotilaceae</taxon>
        <taxon>Roseateles</taxon>
    </lineage>
</organism>
<evidence type="ECO:0000259" key="1">
    <source>
        <dbReference type="Pfam" id="PF03551"/>
    </source>
</evidence>
<reference evidence="2 3" key="1">
    <citation type="submission" date="2018-01" db="EMBL/GenBank/DDBJ databases">
        <title>Draft genome sequence of Paucibacter aquatile CR182 isolated from freshwater of the Nakdong River.</title>
        <authorList>
            <person name="Choi A."/>
            <person name="Chung E.J."/>
        </authorList>
    </citation>
    <scope>NUCLEOTIDE SEQUENCE [LARGE SCALE GENOMIC DNA]</scope>
    <source>
        <strain evidence="2 3">CR182</strain>
    </source>
</reference>
<dbReference type="InterPro" id="IPR052509">
    <property type="entry name" value="Metal_resp_DNA-bind_regulator"/>
</dbReference>
<keyword evidence="3" id="KW-1185">Reference proteome</keyword>
<comment type="caution">
    <text evidence="2">The sequence shown here is derived from an EMBL/GenBank/DDBJ whole genome shotgun (WGS) entry which is preliminary data.</text>
</comment>
<dbReference type="EMBL" id="POSP01000003">
    <property type="protein sequence ID" value="PND38996.1"/>
    <property type="molecule type" value="Genomic_DNA"/>
</dbReference>
<dbReference type="InterPro" id="IPR036390">
    <property type="entry name" value="WH_DNA-bd_sf"/>
</dbReference>
<dbReference type="SUPFAM" id="SSF46785">
    <property type="entry name" value="Winged helix' DNA-binding domain"/>
    <property type="match status" value="1"/>
</dbReference>
<protein>
    <submittedName>
        <fullName evidence="2">PadR family transcriptional regulator</fullName>
    </submittedName>
</protein>
<feature type="domain" description="Transcription regulator PadR N-terminal" evidence="1">
    <location>
        <begin position="41"/>
        <end position="112"/>
    </location>
</feature>
<dbReference type="PANTHER" id="PTHR33169:SF14">
    <property type="entry name" value="TRANSCRIPTIONAL REGULATOR RV3488"/>
    <property type="match status" value="1"/>
</dbReference>
<dbReference type="InterPro" id="IPR036388">
    <property type="entry name" value="WH-like_DNA-bd_sf"/>
</dbReference>
<name>A0A2N8KZW1_9BURK</name>